<name>A0ABT9WQI7_9BACI</name>
<feature type="domain" description="HD" evidence="1">
    <location>
        <begin position="26"/>
        <end position="127"/>
    </location>
</feature>
<protein>
    <recommendedName>
        <fullName evidence="1">HD domain-containing protein</fullName>
    </recommendedName>
</protein>
<dbReference type="EMBL" id="JAUSTT010000006">
    <property type="protein sequence ID" value="MDQ0175541.1"/>
    <property type="molecule type" value="Genomic_DNA"/>
</dbReference>
<dbReference type="RefSeq" id="WP_307227933.1">
    <property type="nucleotide sequence ID" value="NZ_JAUSTT010000006.1"/>
</dbReference>
<keyword evidence="3" id="KW-1185">Reference proteome</keyword>
<gene>
    <name evidence="2" type="ORF">J2S08_001375</name>
</gene>
<dbReference type="SUPFAM" id="SSF109604">
    <property type="entry name" value="HD-domain/PDEase-like"/>
    <property type="match status" value="1"/>
</dbReference>
<dbReference type="InterPro" id="IPR006674">
    <property type="entry name" value="HD_domain"/>
</dbReference>
<dbReference type="CDD" id="cd00077">
    <property type="entry name" value="HDc"/>
    <property type="match status" value="1"/>
</dbReference>
<sequence length="214" mass="24499">MQKEVVILKTKQFVFQELNEEASGHDWWHIVRVAKMAKTIALKEGADLFICEMAALLHDIADEKLNESEEAGLQKVEKWLEPFQLEAAVKVQIMTIIATISFKGGEELPVESLEAKVVQDADRLDAIGAIGIARTFAFAGANKQLIYDPQIELKTTITKEAYRKRNSTAIHHFYEKLLKLKDLMNTDYAKKVAAERHQRMESFLEDFFNEWEGK</sequence>
<evidence type="ECO:0000259" key="1">
    <source>
        <dbReference type="PROSITE" id="PS51831"/>
    </source>
</evidence>
<dbReference type="Gene3D" id="1.10.472.50">
    <property type="entry name" value="HD-domain/PDEase-like"/>
    <property type="match status" value="1"/>
</dbReference>
<comment type="caution">
    <text evidence="2">The sequence shown here is derived from an EMBL/GenBank/DDBJ whole genome shotgun (WGS) entry which is preliminary data.</text>
</comment>
<dbReference type="PROSITE" id="PS51831">
    <property type="entry name" value="HD"/>
    <property type="match status" value="1"/>
</dbReference>
<dbReference type="Gene3D" id="1.20.58.1910">
    <property type="match status" value="1"/>
</dbReference>
<dbReference type="InterPro" id="IPR003607">
    <property type="entry name" value="HD/PDEase_dom"/>
</dbReference>
<reference evidence="2 3" key="1">
    <citation type="submission" date="2023-07" db="EMBL/GenBank/DDBJ databases">
        <title>Genomic Encyclopedia of Type Strains, Phase IV (KMG-IV): sequencing the most valuable type-strain genomes for metagenomic binning, comparative biology and taxonomic classification.</title>
        <authorList>
            <person name="Goeker M."/>
        </authorList>
    </citation>
    <scope>NUCLEOTIDE SEQUENCE [LARGE SCALE GENOMIC DNA]</scope>
    <source>
        <strain evidence="2 3">DSM 23837</strain>
    </source>
</reference>
<dbReference type="PANTHER" id="PTHR33594:SF1">
    <property type="entry name" value="HD_PDEASE DOMAIN-CONTAINING PROTEIN"/>
    <property type="match status" value="1"/>
</dbReference>
<dbReference type="Pfam" id="PF01966">
    <property type="entry name" value="HD"/>
    <property type="match status" value="1"/>
</dbReference>
<dbReference type="Proteomes" id="UP001223586">
    <property type="component" value="Unassembled WGS sequence"/>
</dbReference>
<dbReference type="PANTHER" id="PTHR33594">
    <property type="entry name" value="SUPERFAMILY HYDROLASE, PUTATIVE (AFU_ORTHOLOGUE AFUA_1G03035)-RELATED"/>
    <property type="match status" value="1"/>
</dbReference>
<evidence type="ECO:0000313" key="2">
    <source>
        <dbReference type="EMBL" id="MDQ0175541.1"/>
    </source>
</evidence>
<dbReference type="SMART" id="SM00471">
    <property type="entry name" value="HDc"/>
    <property type="match status" value="1"/>
</dbReference>
<proteinExistence type="predicted"/>
<organism evidence="2 3">
    <name type="scientific">Bacillus chungangensis</name>
    <dbReference type="NCBI Taxonomy" id="587633"/>
    <lineage>
        <taxon>Bacteria</taxon>
        <taxon>Bacillati</taxon>
        <taxon>Bacillota</taxon>
        <taxon>Bacilli</taxon>
        <taxon>Bacillales</taxon>
        <taxon>Bacillaceae</taxon>
        <taxon>Bacillus</taxon>
    </lineage>
</organism>
<accession>A0ABT9WQI7</accession>
<evidence type="ECO:0000313" key="3">
    <source>
        <dbReference type="Proteomes" id="UP001223586"/>
    </source>
</evidence>